<reference evidence="6 7" key="1">
    <citation type="submission" date="2021-10" db="EMBL/GenBank/DDBJ databases">
        <title>Draft genome of Aestuariibacter halophilus JC2043.</title>
        <authorList>
            <person name="Emsley S.A."/>
            <person name="Pfannmuller K.M."/>
            <person name="Ushijima B."/>
            <person name="Saw J.H."/>
            <person name="Videau P."/>
        </authorList>
    </citation>
    <scope>NUCLEOTIDE SEQUENCE [LARGE SCALE GENOMIC DNA]</scope>
    <source>
        <strain evidence="6 7">JC2043</strain>
    </source>
</reference>
<dbReference type="InterPro" id="IPR036909">
    <property type="entry name" value="Cyt_c-like_dom_sf"/>
</dbReference>
<accession>A0ABS8G472</accession>
<keyword evidence="1 4" id="KW-0349">Heme</keyword>
<evidence type="ECO:0000256" key="4">
    <source>
        <dbReference type="PROSITE-ProRule" id="PRU00433"/>
    </source>
</evidence>
<proteinExistence type="predicted"/>
<evidence type="ECO:0000256" key="2">
    <source>
        <dbReference type="ARBA" id="ARBA00022723"/>
    </source>
</evidence>
<dbReference type="InterPro" id="IPR051395">
    <property type="entry name" value="Cytochrome_c_Peroxidase/MauG"/>
</dbReference>
<evidence type="ECO:0000256" key="1">
    <source>
        <dbReference type="ARBA" id="ARBA00022617"/>
    </source>
</evidence>
<dbReference type="EMBL" id="JAJEWP010000001">
    <property type="protein sequence ID" value="MCC2615278.1"/>
    <property type="molecule type" value="Genomic_DNA"/>
</dbReference>
<keyword evidence="3 4" id="KW-0408">Iron</keyword>
<dbReference type="Proteomes" id="UP001520878">
    <property type="component" value="Unassembled WGS sequence"/>
</dbReference>
<comment type="caution">
    <text evidence="6">The sequence shown here is derived from an EMBL/GenBank/DDBJ whole genome shotgun (WGS) entry which is preliminary data.</text>
</comment>
<sequence length="509" mass="57557">MNKGKDVTRSDAKRLVFWRLKSLLLLLFVVVLSLALGQRFLTDEAVTYDDIEGHFKYGSIGGERNLGIPYWIWQAAPKLCPELLPHRQADDRGFESIGMIYEGDNTLPVGVSKRRHLGIDRVFLNCSVCHTSTVRASLTEERQLILGMPANRFDLMGFERFFFGCMASQKFNRANVIPLIDSMGADLDLLDKYLVYPVAIWLTQERLALLASRLSFFRQQPDWGPGRVDTFNAAKAVFNWDWSQADPAEMIGTADFPSIWYQAKRKQRDDGQPMELHWDGNNDRVEERNLSAAFGAGATPPIIDHKALGRIADWLETLPAPAYPWPIDKAKAAKGAPLYAQYCASCHGANGHDFAGARVGHVEHIDDIGTDPWRLNSYTRTLAVNQGNLYTGDERYRFKRFRKTFGYANMPLDGVWLRAPYLHNGSVPTLWDLLQPQEERPGQFYRGNDVYDQQKLGFVTDAAFVNGRPMFLFDTQITGNGNQGHSGPAFGTALSDDEKWALVEYLKQF</sequence>
<evidence type="ECO:0000313" key="6">
    <source>
        <dbReference type="EMBL" id="MCC2615278.1"/>
    </source>
</evidence>
<dbReference type="InterPro" id="IPR009056">
    <property type="entry name" value="Cyt_c-like_dom"/>
</dbReference>
<evidence type="ECO:0000256" key="3">
    <source>
        <dbReference type="ARBA" id="ARBA00023004"/>
    </source>
</evidence>
<dbReference type="PANTHER" id="PTHR30600">
    <property type="entry name" value="CYTOCHROME C PEROXIDASE-RELATED"/>
    <property type="match status" value="1"/>
</dbReference>
<evidence type="ECO:0000313" key="7">
    <source>
        <dbReference type="Proteomes" id="UP001520878"/>
    </source>
</evidence>
<dbReference type="RefSeq" id="WP_229157185.1">
    <property type="nucleotide sequence ID" value="NZ_JAJEWP010000001.1"/>
</dbReference>
<dbReference type="Pfam" id="PF21419">
    <property type="entry name" value="RoxA-like_Cyt-c"/>
    <property type="match status" value="1"/>
</dbReference>
<keyword evidence="2 4" id="KW-0479">Metal-binding</keyword>
<gene>
    <name evidence="6" type="ORF">LJ739_03370</name>
</gene>
<organism evidence="6 7">
    <name type="scientific">Fluctibacter halophilus</name>
    <dbReference type="NCBI Taxonomy" id="226011"/>
    <lineage>
        <taxon>Bacteria</taxon>
        <taxon>Pseudomonadati</taxon>
        <taxon>Pseudomonadota</taxon>
        <taxon>Gammaproteobacteria</taxon>
        <taxon>Alteromonadales</taxon>
        <taxon>Alteromonadaceae</taxon>
        <taxon>Fluctibacter</taxon>
    </lineage>
</organism>
<dbReference type="PANTHER" id="PTHR30600:SF9">
    <property type="entry name" value="BLR7738 PROTEIN"/>
    <property type="match status" value="1"/>
</dbReference>
<name>A0ABS8G472_9ALTE</name>
<keyword evidence="7" id="KW-1185">Reference proteome</keyword>
<dbReference type="PROSITE" id="PS51007">
    <property type="entry name" value="CYTC"/>
    <property type="match status" value="1"/>
</dbReference>
<feature type="domain" description="Cytochrome c" evidence="5">
    <location>
        <begin position="330"/>
        <end position="509"/>
    </location>
</feature>
<protein>
    <submittedName>
        <fullName evidence="6">C-type cytochrome</fullName>
    </submittedName>
</protein>
<dbReference type="Gene3D" id="1.10.760.10">
    <property type="entry name" value="Cytochrome c-like domain"/>
    <property type="match status" value="1"/>
</dbReference>
<dbReference type="SUPFAM" id="SSF46626">
    <property type="entry name" value="Cytochrome c"/>
    <property type="match status" value="1"/>
</dbReference>
<evidence type="ECO:0000259" key="5">
    <source>
        <dbReference type="PROSITE" id="PS51007"/>
    </source>
</evidence>